<keyword evidence="1" id="KW-0812">Transmembrane</keyword>
<evidence type="ECO:0000313" key="2">
    <source>
        <dbReference type="EMBL" id="RKG35401.1"/>
    </source>
</evidence>
<dbReference type="EMBL" id="RAXU01000003">
    <property type="protein sequence ID" value="RKG35401.1"/>
    <property type="molecule type" value="Genomic_DNA"/>
</dbReference>
<evidence type="ECO:0000256" key="1">
    <source>
        <dbReference type="SAM" id="Phobius"/>
    </source>
</evidence>
<name>A0A3A8F2N9_9GAMM</name>
<keyword evidence="1" id="KW-0472">Membrane</keyword>
<dbReference type="InterPro" id="IPR025982">
    <property type="entry name" value="SieB"/>
</dbReference>
<organism evidence="2 3">
    <name type="scientific">Acinetobacter guerrae</name>
    <dbReference type="NCBI Taxonomy" id="1843371"/>
    <lineage>
        <taxon>Bacteria</taxon>
        <taxon>Pseudomonadati</taxon>
        <taxon>Pseudomonadota</taxon>
        <taxon>Gammaproteobacteria</taxon>
        <taxon>Moraxellales</taxon>
        <taxon>Moraxellaceae</taxon>
        <taxon>Acinetobacter</taxon>
    </lineage>
</organism>
<gene>
    <name evidence="2" type="ORF">D7V21_03620</name>
</gene>
<dbReference type="Pfam" id="PF14163">
    <property type="entry name" value="SieB"/>
    <property type="match status" value="1"/>
</dbReference>
<comment type="caution">
    <text evidence="2">The sequence shown here is derived from an EMBL/GenBank/DDBJ whole genome shotgun (WGS) entry which is preliminary data.</text>
</comment>
<feature type="transmembrane region" description="Helical" evidence="1">
    <location>
        <begin position="36"/>
        <end position="58"/>
    </location>
</feature>
<sequence>MKISYKKTNAIFLIFLSLIFVASAFGIDEKLTNFIHEYFTFIFIIFLLSLSICIYDVIMKIKQITKEKFNSIHQEKEFVNIIKNLSYEEKNILSLFLESTSHEKALNPNDQAVAWLESVKLIFNTGKIEGNKKRFRIHPSVSKYLVQNPNALY</sequence>
<evidence type="ECO:0000313" key="3">
    <source>
        <dbReference type="Proteomes" id="UP000269001"/>
    </source>
</evidence>
<reference evidence="2 3" key="1">
    <citation type="submission" date="2018-09" db="EMBL/GenBank/DDBJ databases">
        <title>The draft genome of Acinetobacter spp. strains.</title>
        <authorList>
            <person name="Qin J."/>
            <person name="Feng Y."/>
            <person name="Zong Z."/>
        </authorList>
    </citation>
    <scope>NUCLEOTIDE SEQUENCE [LARGE SCALE GENOMIC DNA]</scope>
    <source>
        <strain evidence="2 3">WCHAc060096</strain>
    </source>
</reference>
<dbReference type="Proteomes" id="UP000269001">
    <property type="component" value="Unassembled WGS sequence"/>
</dbReference>
<accession>A0A3A8F2N9</accession>
<proteinExistence type="predicted"/>
<keyword evidence="1" id="KW-1133">Transmembrane helix</keyword>
<dbReference type="AlphaFoldDB" id="A0A3A8F2N9"/>
<keyword evidence="3" id="KW-1185">Reference proteome</keyword>
<protein>
    <submittedName>
        <fullName evidence="2">Uncharacterized protein</fullName>
    </submittedName>
</protein>
<dbReference type="RefSeq" id="WP_120369172.1">
    <property type="nucleotide sequence ID" value="NZ_RAXU01000003.1"/>
</dbReference>